<keyword evidence="1" id="KW-0802">TPR repeat</keyword>
<feature type="signal peptide" evidence="2">
    <location>
        <begin position="1"/>
        <end position="19"/>
    </location>
</feature>
<evidence type="ECO:0008006" key="4">
    <source>
        <dbReference type="Google" id="ProtNLM"/>
    </source>
</evidence>
<feature type="chain" id="PRO_5043952664" description="Tetratricopeptide repeat protein" evidence="2">
    <location>
        <begin position="20"/>
        <end position="385"/>
    </location>
</feature>
<dbReference type="Gene3D" id="1.25.40.10">
    <property type="entry name" value="Tetratricopeptide repeat domain"/>
    <property type="match status" value="1"/>
</dbReference>
<organism evidence="3">
    <name type="scientific">Lacrimispora sp. BS-2</name>
    <dbReference type="NCBI Taxonomy" id="3151850"/>
    <lineage>
        <taxon>Bacteria</taxon>
        <taxon>Bacillati</taxon>
        <taxon>Bacillota</taxon>
        <taxon>Clostridia</taxon>
        <taxon>Lachnospirales</taxon>
        <taxon>Lachnospiraceae</taxon>
        <taxon>Lacrimispora</taxon>
    </lineage>
</organism>
<dbReference type="InterPro" id="IPR011990">
    <property type="entry name" value="TPR-like_helical_dom_sf"/>
</dbReference>
<name>A0AAU7PJD9_9FIRM</name>
<evidence type="ECO:0000313" key="3">
    <source>
        <dbReference type="EMBL" id="XBS52448.1"/>
    </source>
</evidence>
<dbReference type="EMBL" id="CP157940">
    <property type="protein sequence ID" value="XBS52448.1"/>
    <property type="molecule type" value="Genomic_DNA"/>
</dbReference>
<accession>A0AAU7PJD9</accession>
<gene>
    <name evidence="3" type="ORF">ABFV83_11405</name>
</gene>
<dbReference type="SUPFAM" id="SSF48452">
    <property type="entry name" value="TPR-like"/>
    <property type="match status" value="1"/>
</dbReference>
<dbReference type="SMART" id="SM00028">
    <property type="entry name" value="TPR"/>
    <property type="match status" value="2"/>
</dbReference>
<evidence type="ECO:0000256" key="1">
    <source>
        <dbReference type="PROSITE-ProRule" id="PRU00339"/>
    </source>
</evidence>
<sequence length="385" mass="43213">MKRTLALLITMAVLVTVCAACSKSLEKMSATELLDLGEKYLLEMNYEKALIYFNKLIEVEPRNPRSYTGASEAYIGLSDAPPAVNVLKIGLESFPDDIELQTDFLTRLIAIDKINSDWYLRLAHIYIDKPDTDSAIALLNQGIGVTDMSVDGKVKLQELLDELIYQEEREESTALAVPILGEIAALCATESYDAVFEKMQSEEFGKVTALVDFLREPFISETPSGRIGVYGVDSTTYGNYMLYYGDYLDDVRNGNGLWFGYYEGQNYFAKGSWQDDKPDGEMTIKEWNSGLAENVIYRIITGSVVNGLWNGDIIWSFERDSELTHIFPVKFEMGHWVILEVKNDNDDGKTRYIVSKSGNTSDNNTGVMSTKTPNELEGVIGFIHE</sequence>
<dbReference type="RefSeq" id="WP_349943952.1">
    <property type="nucleotide sequence ID" value="NZ_CP157940.1"/>
</dbReference>
<dbReference type="InterPro" id="IPR019734">
    <property type="entry name" value="TPR_rpt"/>
</dbReference>
<feature type="repeat" description="TPR" evidence="1">
    <location>
        <begin position="30"/>
        <end position="63"/>
    </location>
</feature>
<proteinExistence type="predicted"/>
<reference evidence="3" key="1">
    <citation type="submission" date="2024-06" db="EMBL/GenBank/DDBJ databases">
        <title>Lacrimispora cavernae sp. nov., a novel anaerobe isolated from bat guano pile inside a cave.</title>
        <authorList>
            <person name="Miller S.L."/>
            <person name="Lu N."/>
            <person name="King J."/>
            <person name="Sankaranarayanan K."/>
            <person name="Lawson P.A."/>
        </authorList>
    </citation>
    <scope>NUCLEOTIDE SEQUENCE</scope>
    <source>
        <strain evidence="3">BS-2</strain>
    </source>
</reference>
<protein>
    <recommendedName>
        <fullName evidence="4">Tetratricopeptide repeat protein</fullName>
    </recommendedName>
</protein>
<dbReference type="AlphaFoldDB" id="A0AAU7PJD9"/>
<evidence type="ECO:0000256" key="2">
    <source>
        <dbReference type="SAM" id="SignalP"/>
    </source>
</evidence>
<dbReference type="PROSITE" id="PS50005">
    <property type="entry name" value="TPR"/>
    <property type="match status" value="1"/>
</dbReference>
<keyword evidence="2" id="KW-0732">Signal</keyword>